<comment type="caution">
    <text evidence="1">The sequence shown here is derived from an EMBL/GenBank/DDBJ whole genome shotgun (WGS) entry which is preliminary data.</text>
</comment>
<proteinExistence type="predicted"/>
<gene>
    <name evidence="1" type="ORF">MENTE1834_LOCUS28354</name>
</gene>
<name>A0ACB0ZQC2_MELEN</name>
<evidence type="ECO:0000313" key="2">
    <source>
        <dbReference type="Proteomes" id="UP001497535"/>
    </source>
</evidence>
<sequence length="313" mass="32402">MQPLHRTQLEGSYSYLNLFIVYFSHSATEKTKTAETSTTSKSVQSGDLVAAAAAVVHNPVSSEAFVAAAAAFENRSPRFASLLHQQEQITASTILPSSFLTNTSNALASSALFENKIPQIVNTSNLGLPSSSSNNNLNSYNFSPLMTSSLPSTVAAAVHQQSIIASTAIAASDFAVSFASQLAAAAAVVGGVATSTVRTDSTDAVTVDSSASTTTSCDMQHIGFTSSINNNNVDNSGCPMEVEQPVGTSPLVTTISPSLIGINRSSLDDISIGSQPSHAQNQSRAVAAAMLGAKCLNVPLDFLVPSCLVCSIY</sequence>
<dbReference type="EMBL" id="CAVMJV010000043">
    <property type="protein sequence ID" value="CAK5081140.1"/>
    <property type="molecule type" value="Genomic_DNA"/>
</dbReference>
<keyword evidence="2" id="KW-1185">Reference proteome</keyword>
<accession>A0ACB0ZQC2</accession>
<reference evidence="1" key="1">
    <citation type="submission" date="2023-11" db="EMBL/GenBank/DDBJ databases">
        <authorList>
            <person name="Poullet M."/>
        </authorList>
    </citation>
    <scope>NUCLEOTIDE SEQUENCE</scope>
    <source>
        <strain evidence="1">E1834</strain>
    </source>
</reference>
<evidence type="ECO:0000313" key="1">
    <source>
        <dbReference type="EMBL" id="CAK5081140.1"/>
    </source>
</evidence>
<protein>
    <submittedName>
        <fullName evidence="1">Uncharacterized protein</fullName>
    </submittedName>
</protein>
<dbReference type="Proteomes" id="UP001497535">
    <property type="component" value="Unassembled WGS sequence"/>
</dbReference>
<organism evidence="1 2">
    <name type="scientific">Meloidogyne enterolobii</name>
    <name type="common">Root-knot nematode worm</name>
    <name type="synonym">Meloidogyne mayaguensis</name>
    <dbReference type="NCBI Taxonomy" id="390850"/>
    <lineage>
        <taxon>Eukaryota</taxon>
        <taxon>Metazoa</taxon>
        <taxon>Ecdysozoa</taxon>
        <taxon>Nematoda</taxon>
        <taxon>Chromadorea</taxon>
        <taxon>Rhabditida</taxon>
        <taxon>Tylenchina</taxon>
        <taxon>Tylenchomorpha</taxon>
        <taxon>Tylenchoidea</taxon>
        <taxon>Meloidogynidae</taxon>
        <taxon>Meloidogyninae</taxon>
        <taxon>Meloidogyne</taxon>
    </lineage>
</organism>